<evidence type="ECO:0000313" key="5">
    <source>
        <dbReference type="EMBL" id="KAK1407475.1"/>
    </source>
</evidence>
<dbReference type="GO" id="GO:0005634">
    <property type="term" value="C:nucleus"/>
    <property type="evidence" value="ECO:0007669"/>
    <property type="project" value="TreeGrafter"/>
</dbReference>
<dbReference type="GO" id="GO:0004518">
    <property type="term" value="F:nuclease activity"/>
    <property type="evidence" value="ECO:0007669"/>
    <property type="project" value="UniProtKB-UniRule"/>
</dbReference>
<dbReference type="PROSITE" id="PS51658">
    <property type="entry name" value="BFN"/>
    <property type="match status" value="1"/>
</dbReference>
<proteinExistence type="inferred from homology"/>
<keyword evidence="2" id="KW-0378">Hydrolase</keyword>
<dbReference type="Proteomes" id="UP001229421">
    <property type="component" value="Unassembled WGS sequence"/>
</dbReference>
<protein>
    <recommendedName>
        <fullName evidence="4">BFN domain-containing protein</fullName>
    </recommendedName>
</protein>
<dbReference type="GO" id="GO:0030891">
    <property type="term" value="C:VCB complex"/>
    <property type="evidence" value="ECO:0007669"/>
    <property type="project" value="TreeGrafter"/>
</dbReference>
<dbReference type="PANTHER" id="PTHR15160:SF3">
    <property type="entry name" value="BIFUNCTIONAL NUCLEASE 1"/>
    <property type="match status" value="1"/>
</dbReference>
<feature type="domain" description="BFN" evidence="4">
    <location>
        <begin position="206"/>
        <end position="341"/>
    </location>
</feature>
<evidence type="ECO:0000256" key="1">
    <source>
        <dbReference type="ARBA" id="ARBA00009095"/>
    </source>
</evidence>
<evidence type="ECO:0000259" key="4">
    <source>
        <dbReference type="PROSITE" id="PS51658"/>
    </source>
</evidence>
<reference evidence="5" key="1">
    <citation type="journal article" date="2023" name="bioRxiv">
        <title>Improved chromosome-level genome assembly for marigold (Tagetes erecta).</title>
        <authorList>
            <person name="Jiang F."/>
            <person name="Yuan L."/>
            <person name="Wang S."/>
            <person name="Wang H."/>
            <person name="Xu D."/>
            <person name="Wang A."/>
            <person name="Fan W."/>
        </authorList>
    </citation>
    <scope>NUCLEOTIDE SEQUENCE</scope>
    <source>
        <strain evidence="5">WSJ</strain>
        <tissue evidence="5">Leaf</tissue>
    </source>
</reference>
<evidence type="ECO:0000256" key="3">
    <source>
        <dbReference type="ARBA" id="ARBA00025428"/>
    </source>
</evidence>
<dbReference type="Gene3D" id="3.10.690.10">
    <property type="entry name" value="Bifunctional nuclease domain"/>
    <property type="match status" value="1"/>
</dbReference>
<evidence type="ECO:0000256" key="2">
    <source>
        <dbReference type="ARBA" id="ARBA00022722"/>
    </source>
</evidence>
<dbReference type="EMBL" id="JAUHHV010000011">
    <property type="protein sequence ID" value="KAK1407475.1"/>
    <property type="molecule type" value="Genomic_DNA"/>
</dbReference>
<comment type="function">
    <text evidence="3">Bifunctional nuclease with both RNase and DNase activities. Involved in basal defense response. Participates in abscisic acid-derived callose deposition following infection by a necrotrophic pathogen.</text>
</comment>
<dbReference type="AlphaFoldDB" id="A0AAD8N9X4"/>
<dbReference type="InterPro" id="IPR036104">
    <property type="entry name" value="BFN_sf"/>
</dbReference>
<comment type="caution">
    <text evidence="5">The sequence shown here is derived from an EMBL/GenBank/DDBJ whole genome shotgun (WGS) entry which is preliminary data.</text>
</comment>
<name>A0AAD8N9X4_TARER</name>
<dbReference type="Pfam" id="PF02577">
    <property type="entry name" value="BFN_dom"/>
    <property type="match status" value="1"/>
</dbReference>
<dbReference type="PANTHER" id="PTHR15160">
    <property type="entry name" value="VON HIPPEL-LINDAU PROTEIN"/>
    <property type="match status" value="1"/>
</dbReference>
<keyword evidence="6" id="KW-1185">Reference proteome</keyword>
<gene>
    <name evidence="5" type="ORF">QVD17_39091</name>
</gene>
<comment type="similarity">
    <text evidence="1">Belongs to the bifunctional nuclease family.</text>
</comment>
<accession>A0AAD8N9X4</accession>
<dbReference type="GO" id="GO:0016567">
    <property type="term" value="P:protein ubiquitination"/>
    <property type="evidence" value="ECO:0007669"/>
    <property type="project" value="TreeGrafter"/>
</dbReference>
<evidence type="ECO:0000313" key="6">
    <source>
        <dbReference type="Proteomes" id="UP001229421"/>
    </source>
</evidence>
<sequence>MNWLRSNLTNSKILKTPKTNVNLKSRCCAASRSSKTNLLSSFFLLSKIVFQLSSSIIHHLNKFIFNHFVSFQFFILYVSHLPYLHFNSTAREMSTLQGQVVCSSVRGKQSGVHAVPAVERSLKIQKTGIWGFKGINTPRVQVRKQHGSKTVTCSFSSSSNGNGSMAESFNENDSDYVNSSVVEAVEVKSGPDGFIIKMRDGKHLKCAHNNPQGGHLPDYAPHPAIVLKMEDGTGLLLPIIVLETPSVLLLAAMRNVQIARPTMYNVVKEMIDKMGYKVKLVRVTKRIHEAYFARLYLTKVDDENECISFDLRPSDAINIAVRCKVPIQVNKFLAHSDGMKVVESAKLALQSSQDGSTFKELDRPSGQPCVETKEFNLVRNMLIAAVEERYRDAAQWRDKLTRLRSKRNWA</sequence>
<dbReference type="SUPFAM" id="SSF103256">
    <property type="entry name" value="Hypothetical protein TM0160"/>
    <property type="match status" value="1"/>
</dbReference>
<keyword evidence="2" id="KW-0540">Nuclease</keyword>
<dbReference type="InterPro" id="IPR003729">
    <property type="entry name" value="Bi_nuclease_dom"/>
</dbReference>
<organism evidence="5 6">
    <name type="scientific">Tagetes erecta</name>
    <name type="common">African marigold</name>
    <dbReference type="NCBI Taxonomy" id="13708"/>
    <lineage>
        <taxon>Eukaryota</taxon>
        <taxon>Viridiplantae</taxon>
        <taxon>Streptophyta</taxon>
        <taxon>Embryophyta</taxon>
        <taxon>Tracheophyta</taxon>
        <taxon>Spermatophyta</taxon>
        <taxon>Magnoliopsida</taxon>
        <taxon>eudicotyledons</taxon>
        <taxon>Gunneridae</taxon>
        <taxon>Pentapetalae</taxon>
        <taxon>asterids</taxon>
        <taxon>campanulids</taxon>
        <taxon>Asterales</taxon>
        <taxon>Asteraceae</taxon>
        <taxon>Asteroideae</taxon>
        <taxon>Heliantheae alliance</taxon>
        <taxon>Tageteae</taxon>
        <taxon>Tagetes</taxon>
    </lineage>
</organism>